<proteinExistence type="predicted"/>
<dbReference type="AlphaFoldDB" id="A0A4U0P098"/>
<evidence type="ECO:0000259" key="1">
    <source>
        <dbReference type="PROSITE" id="PS50853"/>
    </source>
</evidence>
<dbReference type="CDD" id="cd00063">
    <property type="entry name" value="FN3"/>
    <property type="match status" value="1"/>
</dbReference>
<comment type="caution">
    <text evidence="2">The sequence shown here is derived from an EMBL/GenBank/DDBJ whole genome shotgun (WGS) entry which is preliminary data.</text>
</comment>
<name>A0A4U0P098_9SPHI</name>
<dbReference type="OrthoDB" id="9792152at2"/>
<dbReference type="Pfam" id="PF00041">
    <property type="entry name" value="fn3"/>
    <property type="match status" value="1"/>
</dbReference>
<dbReference type="RefSeq" id="WP_136901468.1">
    <property type="nucleotide sequence ID" value="NZ_SUME01000004.1"/>
</dbReference>
<protein>
    <submittedName>
        <fullName evidence="2">Fibronectin type III domain-containing protein</fullName>
    </submittedName>
</protein>
<feature type="domain" description="Fibronectin type-III" evidence="1">
    <location>
        <begin position="122"/>
        <end position="213"/>
    </location>
</feature>
<evidence type="ECO:0000313" key="2">
    <source>
        <dbReference type="EMBL" id="TJZ60621.1"/>
    </source>
</evidence>
<dbReference type="InterPro" id="IPR013783">
    <property type="entry name" value="Ig-like_fold"/>
</dbReference>
<dbReference type="SUPFAM" id="SSF49265">
    <property type="entry name" value="Fibronectin type III"/>
    <property type="match status" value="1"/>
</dbReference>
<keyword evidence="3" id="KW-1185">Reference proteome</keyword>
<dbReference type="Gene3D" id="2.60.40.10">
    <property type="entry name" value="Immunoglobulins"/>
    <property type="match status" value="1"/>
</dbReference>
<dbReference type="Proteomes" id="UP000306808">
    <property type="component" value="Unassembled WGS sequence"/>
</dbReference>
<dbReference type="InterPro" id="IPR036116">
    <property type="entry name" value="FN3_sf"/>
</dbReference>
<accession>A0A4U0P098</accession>
<organism evidence="2 3">
    <name type="scientific">Sphingobacterium olei</name>
    <dbReference type="NCBI Taxonomy" id="2571155"/>
    <lineage>
        <taxon>Bacteria</taxon>
        <taxon>Pseudomonadati</taxon>
        <taxon>Bacteroidota</taxon>
        <taxon>Sphingobacteriia</taxon>
        <taxon>Sphingobacteriales</taxon>
        <taxon>Sphingobacteriaceae</taxon>
        <taxon>Sphingobacterium</taxon>
    </lineage>
</organism>
<reference evidence="2 3" key="1">
    <citation type="submission" date="2019-04" db="EMBL/GenBank/DDBJ databases">
        <title>Sphingobacterium olei sp. nov., isolated from oil-contaminated soil.</title>
        <authorList>
            <person name="Liu B."/>
        </authorList>
    </citation>
    <scope>NUCLEOTIDE SEQUENCE [LARGE SCALE GENOMIC DNA]</scope>
    <source>
        <strain evidence="2 3">HAL-9</strain>
    </source>
</reference>
<sequence length="213" mass="23508">MRKDKVKTNYEKVSEFELSTLAGRVLKAIQEPAAVVYFPNPNPTLPVLEELVNDYIQKHEIASRRGSALEIGQKNESKTRLLEGLQLLATYVNQQAGGQISVLLSSGLILANQPKSKDTPLIPLNLKLRDGRVGGQMRLDFQAVKDAWQYEVEIGQSAVGSAEIVWDRTVSTTSSRSNVLVGFEPGVKYYVRVRALNGKGIGDWSEPVSLIAR</sequence>
<dbReference type="PROSITE" id="PS50853">
    <property type="entry name" value="FN3"/>
    <property type="match status" value="1"/>
</dbReference>
<gene>
    <name evidence="2" type="ORF">FAZ15_11555</name>
</gene>
<dbReference type="EMBL" id="SUME01000004">
    <property type="protein sequence ID" value="TJZ60621.1"/>
    <property type="molecule type" value="Genomic_DNA"/>
</dbReference>
<evidence type="ECO:0000313" key="3">
    <source>
        <dbReference type="Proteomes" id="UP000306808"/>
    </source>
</evidence>
<dbReference type="InterPro" id="IPR003961">
    <property type="entry name" value="FN3_dom"/>
</dbReference>